<dbReference type="Gene3D" id="1.20.120.1870">
    <property type="entry name" value="Fic/DOC protein, Fido domain"/>
    <property type="match status" value="1"/>
</dbReference>
<evidence type="ECO:0000313" key="2">
    <source>
        <dbReference type="EMBL" id="MBP1045621.1"/>
    </source>
</evidence>
<keyword evidence="3" id="KW-1185">Reference proteome</keyword>
<proteinExistence type="predicted"/>
<protein>
    <submittedName>
        <fullName evidence="2">Type II toxin-antitoxin system death-on-curing family toxin</fullName>
    </submittedName>
</protein>
<dbReference type="SUPFAM" id="SSF140931">
    <property type="entry name" value="Fic-like"/>
    <property type="match status" value="1"/>
</dbReference>
<reference evidence="2 3" key="1">
    <citation type="submission" date="2020-12" db="EMBL/GenBank/DDBJ databases">
        <title>Vagococcus allomyrinae sp. nov. and Enterococcus lavae sp. nov., isolated from the larvae of Allomyrina dichotoma.</title>
        <authorList>
            <person name="Lee S.D."/>
        </authorList>
    </citation>
    <scope>NUCLEOTIDE SEQUENCE [LARGE SCALE GENOMIC DNA]</scope>
    <source>
        <strain evidence="2 3">BWM-S5</strain>
    </source>
</reference>
<dbReference type="PROSITE" id="PS51459">
    <property type="entry name" value="FIDO"/>
    <property type="match status" value="1"/>
</dbReference>
<dbReference type="InterPro" id="IPR053737">
    <property type="entry name" value="Type_II_TA_Toxin"/>
</dbReference>
<dbReference type="InterPro" id="IPR036597">
    <property type="entry name" value="Fido-like_dom_sf"/>
</dbReference>
<dbReference type="NCBIfam" id="TIGR01550">
    <property type="entry name" value="DOC_P1"/>
    <property type="match status" value="1"/>
</dbReference>
<dbReference type="Proteomes" id="UP000673375">
    <property type="component" value="Unassembled WGS sequence"/>
</dbReference>
<organism evidence="2 3">
    <name type="scientific">Enterococcus larvae</name>
    <dbReference type="NCBI Taxonomy" id="2794352"/>
    <lineage>
        <taxon>Bacteria</taxon>
        <taxon>Bacillati</taxon>
        <taxon>Bacillota</taxon>
        <taxon>Bacilli</taxon>
        <taxon>Lactobacillales</taxon>
        <taxon>Enterococcaceae</taxon>
        <taxon>Enterococcus</taxon>
    </lineage>
</organism>
<dbReference type="EMBL" id="JAEDXU010000002">
    <property type="protein sequence ID" value="MBP1045621.1"/>
    <property type="molecule type" value="Genomic_DNA"/>
</dbReference>
<dbReference type="Pfam" id="PF02661">
    <property type="entry name" value="Fic"/>
    <property type="match status" value="1"/>
</dbReference>
<dbReference type="InterPro" id="IPR006440">
    <property type="entry name" value="Doc"/>
</dbReference>
<name>A0ABS4CGD9_9ENTE</name>
<comment type="caution">
    <text evidence="2">The sequence shown here is derived from an EMBL/GenBank/DDBJ whole genome shotgun (WGS) entry which is preliminary data.</text>
</comment>
<accession>A0ABS4CGD9</accession>
<sequence length="163" mass="18274">MKTMTEKTLIEINDFCQKKTETHVKPMYGVRESSGLASIAVSVDQNVFGVAVYPTVFSKAAFLWRSITNYHCFYNGNKRTGIVTAYVYLMMNGFRVAIEEPLFYDAALRIAAGQMGDEAIENLLEKSAQPDNSGIDKSLIDILEKSYIDTPQLKKLVEQLSLT</sequence>
<gene>
    <name evidence="2" type="ORF">I6N96_04975</name>
</gene>
<dbReference type="InterPro" id="IPR003812">
    <property type="entry name" value="Fido"/>
</dbReference>
<dbReference type="PANTHER" id="PTHR39426">
    <property type="entry name" value="HOMOLOGY TO DEATH-ON-CURING PROTEIN OF PHAGE P1"/>
    <property type="match status" value="1"/>
</dbReference>
<dbReference type="PANTHER" id="PTHR39426:SF1">
    <property type="entry name" value="HOMOLOGY TO DEATH-ON-CURING PROTEIN OF PHAGE P1"/>
    <property type="match status" value="1"/>
</dbReference>
<evidence type="ECO:0000313" key="3">
    <source>
        <dbReference type="Proteomes" id="UP000673375"/>
    </source>
</evidence>
<evidence type="ECO:0000259" key="1">
    <source>
        <dbReference type="PROSITE" id="PS51459"/>
    </source>
</evidence>
<feature type="domain" description="Fido" evidence="1">
    <location>
        <begin position="4"/>
        <end position="126"/>
    </location>
</feature>